<name>A0A0A1W0X5_MICAE</name>
<comment type="caution">
    <text evidence="1">The sequence shown here is derived from an EMBL/GenBank/DDBJ whole genome shotgun (WGS) entry which is preliminary data.</text>
</comment>
<dbReference type="EMBL" id="BBPA01000070">
    <property type="protein sequence ID" value="GAL95393.1"/>
    <property type="molecule type" value="Genomic_DNA"/>
</dbReference>
<sequence length="72" mass="7958">MLRIAKKCEECRARIDIGAKLCPLSPQDQLGSSFSLIFTIAPSRSIPVLTGGQVLLELNFSPKLPHRYCKNS</sequence>
<accession>A0A0A1W0X5</accession>
<reference evidence="2" key="1">
    <citation type="journal article" date="2015" name="Genome">
        <title>Whole Genome Sequence of the Non-Microcystin-Producing Microcystis aeruginosa Strain NIES-44.</title>
        <authorList>
            <person name="Okano K."/>
            <person name="Miyata N."/>
            <person name="Ozaki Y."/>
        </authorList>
    </citation>
    <scope>NUCLEOTIDE SEQUENCE [LARGE SCALE GENOMIC DNA]</scope>
    <source>
        <strain evidence="2">NIES-44</strain>
    </source>
</reference>
<organism evidence="1 2">
    <name type="scientific">Microcystis aeruginosa NIES-44</name>
    <dbReference type="NCBI Taxonomy" id="449439"/>
    <lineage>
        <taxon>Bacteria</taxon>
        <taxon>Bacillati</taxon>
        <taxon>Cyanobacteriota</taxon>
        <taxon>Cyanophyceae</taxon>
        <taxon>Oscillatoriophycideae</taxon>
        <taxon>Chroococcales</taxon>
        <taxon>Microcystaceae</taxon>
        <taxon>Microcystis</taxon>
    </lineage>
</organism>
<protein>
    <submittedName>
        <fullName evidence="1">Uncharacterized protein</fullName>
    </submittedName>
</protein>
<evidence type="ECO:0000313" key="2">
    <source>
        <dbReference type="Proteomes" id="UP000030321"/>
    </source>
</evidence>
<evidence type="ECO:0000313" key="1">
    <source>
        <dbReference type="EMBL" id="GAL95393.1"/>
    </source>
</evidence>
<proteinExistence type="predicted"/>
<dbReference type="AlphaFoldDB" id="A0A0A1W0X5"/>
<gene>
    <name evidence="1" type="ORF">N44_04248</name>
</gene>
<dbReference type="Proteomes" id="UP000030321">
    <property type="component" value="Unassembled WGS sequence"/>
</dbReference>